<dbReference type="RefSeq" id="WP_208019314.1">
    <property type="nucleotide sequence ID" value="NZ_JAGDQJ010000039.1"/>
</dbReference>
<evidence type="ECO:0000259" key="1">
    <source>
        <dbReference type="Pfam" id="PF09706"/>
    </source>
</evidence>
<dbReference type="Pfam" id="PF09706">
    <property type="entry name" value="Cas_CXXC_CXXC"/>
    <property type="match status" value="1"/>
</dbReference>
<sequence>MEIRLELSDWLYNAGLVGIMNIFDRAEVPYEKSRNAITFQSEVLEDFSKYYFEYFCEKYEPFTSWYKIVSNKSFLDQIDIKTLDEKQFNDLNKYIEDTKKKLQSNSYKNTYHLIRNSPHDISKLATELKKIKMKKSETFLDIQEDILGTIGTLQQIILCLKHPDTKRYIMARNVVYEVIQQFWEGVSFLHKSANKNDMYEECKRYFVDPIFSYIEEKEEEKRYSKYKYNCFNCENKFSKLGSAYELTWINKTGVDSARKSSHFWNYISDAYVCPVCNLIYACIPAGFTIINGKGLFINETANIKELHSLNQLVLYKGGSVQGLDSLEEQSYFRIVDVLGQAGVQHAKKEIQNIQIIKFNAANTSRPYTFNVLSKEKLLIIEKNKKYLERLVGRFVKEGKEYISLYQEVTKRLYNNQHQFDLLYRLFRLVLDNEYKMLSILKSILYINNSQFKGGKEQVYYKQINQFQEYGFQLRKTYVGNENKLSGITYRLLNALKLKNSHRFMDTLVNAYMYKGQQIPMNFVQALHDEMKFQTIGYAFLLGLQGEQQKLEKGEEIKNAKKGVNI</sequence>
<reference evidence="2 3" key="1">
    <citation type="submission" date="2021-03" db="EMBL/GenBank/DDBJ databases">
        <title>Identification of novel Bacillus strains.</title>
        <authorList>
            <person name="Xiao Z."/>
            <person name="Li Y."/>
            <person name="Shen J."/>
        </authorList>
    </citation>
    <scope>NUCLEOTIDE SEQUENCE [LARGE SCALE GENOMIC DNA]</scope>
    <source>
        <strain evidence="2 3">SY8</strain>
    </source>
</reference>
<proteinExistence type="predicted"/>
<evidence type="ECO:0000313" key="2">
    <source>
        <dbReference type="EMBL" id="MBO1628249.1"/>
    </source>
</evidence>
<keyword evidence="3" id="KW-1185">Reference proteome</keyword>
<organism evidence="2 3">
    <name type="scientific">Bacillus arachidis</name>
    <dbReference type="NCBI Taxonomy" id="2819290"/>
    <lineage>
        <taxon>Bacteria</taxon>
        <taxon>Bacillati</taxon>
        <taxon>Bacillota</taxon>
        <taxon>Bacilli</taxon>
        <taxon>Bacillales</taxon>
        <taxon>Bacillaceae</taxon>
        <taxon>Bacillus</taxon>
    </lineage>
</organism>
<dbReference type="Proteomes" id="UP000677611">
    <property type="component" value="Unassembled WGS sequence"/>
</dbReference>
<accession>A0ABS3P501</accession>
<dbReference type="InterPro" id="IPR019121">
    <property type="entry name" value="CRISPR-assoc_CXXC-CXXC_dom"/>
</dbReference>
<dbReference type="NCBIfam" id="TIGR01908">
    <property type="entry name" value="cas_CXXC_CXXC"/>
    <property type="match status" value="1"/>
</dbReference>
<evidence type="ECO:0000313" key="3">
    <source>
        <dbReference type="Proteomes" id="UP000677611"/>
    </source>
</evidence>
<feature type="domain" description="CRISPR-associated protein CXXC-CXXC" evidence="1">
    <location>
        <begin position="224"/>
        <end position="288"/>
    </location>
</feature>
<protein>
    <submittedName>
        <fullName evidence="2">Type I-B CRISPR-associated protein Cas8b1/Cst1</fullName>
    </submittedName>
</protein>
<name>A0ABS3P501_9BACI</name>
<comment type="caution">
    <text evidence="2">The sequence shown here is derived from an EMBL/GenBank/DDBJ whole genome shotgun (WGS) entry which is preliminary data.</text>
</comment>
<gene>
    <name evidence="2" type="primary">cas8a1</name>
    <name evidence="2" type="ORF">J4P90_24155</name>
</gene>
<dbReference type="EMBL" id="JAGDQJ010000039">
    <property type="protein sequence ID" value="MBO1628249.1"/>
    <property type="molecule type" value="Genomic_DNA"/>
</dbReference>
<dbReference type="InterPro" id="IPR010180">
    <property type="entry name" value="CRISPR-assoc_prot_CXXC-CXXC"/>
</dbReference>